<dbReference type="SUPFAM" id="SSF51445">
    <property type="entry name" value="(Trans)glycosidases"/>
    <property type="match status" value="1"/>
</dbReference>
<evidence type="ECO:0000313" key="5">
    <source>
        <dbReference type="EMBL" id="MBB6627246.1"/>
    </source>
</evidence>
<organism evidence="5 6">
    <name type="scientific">Nocardioides luti</name>
    <dbReference type="NCBI Taxonomy" id="2761101"/>
    <lineage>
        <taxon>Bacteria</taxon>
        <taxon>Bacillati</taxon>
        <taxon>Actinomycetota</taxon>
        <taxon>Actinomycetes</taxon>
        <taxon>Propionibacteriales</taxon>
        <taxon>Nocardioidaceae</taxon>
        <taxon>Nocardioides</taxon>
    </lineage>
</organism>
<dbReference type="Pfam" id="PF00128">
    <property type="entry name" value="Alpha-amylase"/>
    <property type="match status" value="1"/>
</dbReference>
<comment type="caution">
    <text evidence="5">The sequence shown here is derived from an EMBL/GenBank/DDBJ whole genome shotgun (WGS) entry which is preliminary data.</text>
</comment>
<dbReference type="Gene3D" id="3.20.20.80">
    <property type="entry name" value="Glycosidases"/>
    <property type="match status" value="2"/>
</dbReference>
<dbReference type="Gene3D" id="3.90.400.10">
    <property type="entry name" value="Oligo-1,6-glucosidase, Domain 2"/>
    <property type="match status" value="1"/>
</dbReference>
<gene>
    <name evidence="5" type="ORF">H5V45_07920</name>
</gene>
<evidence type="ECO:0000256" key="2">
    <source>
        <dbReference type="ARBA" id="ARBA00023180"/>
    </source>
</evidence>
<protein>
    <submittedName>
        <fullName evidence="5">Alpha-amylase</fullName>
    </submittedName>
</protein>
<dbReference type="GO" id="GO:0009313">
    <property type="term" value="P:oligosaccharide catabolic process"/>
    <property type="evidence" value="ECO:0007669"/>
    <property type="project" value="TreeGrafter"/>
</dbReference>
<dbReference type="InterPro" id="IPR045857">
    <property type="entry name" value="O16G_dom_2"/>
</dbReference>
<dbReference type="EMBL" id="JACKXE010000001">
    <property type="protein sequence ID" value="MBB6627246.1"/>
    <property type="molecule type" value="Genomic_DNA"/>
</dbReference>
<comment type="similarity">
    <text evidence="1">Belongs to the glycosyl hydrolase 13 family.</text>
</comment>
<keyword evidence="2" id="KW-0325">Glycoprotein</keyword>
<dbReference type="FunFam" id="3.90.400.10:FF:000001">
    <property type="entry name" value="Maltase A3, isoform A"/>
    <property type="match status" value="1"/>
</dbReference>
<evidence type="ECO:0000313" key="6">
    <source>
        <dbReference type="Proteomes" id="UP000523955"/>
    </source>
</evidence>
<feature type="region of interest" description="Disordered" evidence="3">
    <location>
        <begin position="229"/>
        <end position="250"/>
    </location>
</feature>
<keyword evidence="6" id="KW-1185">Reference proteome</keyword>
<dbReference type="InterPro" id="IPR006047">
    <property type="entry name" value="GH13_cat_dom"/>
</dbReference>
<name>A0A7X0RFC3_9ACTN</name>
<dbReference type="PANTHER" id="PTHR10357">
    <property type="entry name" value="ALPHA-AMYLASE FAMILY MEMBER"/>
    <property type="match status" value="1"/>
</dbReference>
<dbReference type="SMART" id="SM00642">
    <property type="entry name" value="Aamy"/>
    <property type="match status" value="1"/>
</dbReference>
<proteinExistence type="inferred from homology"/>
<reference evidence="5 6" key="1">
    <citation type="submission" date="2020-08" db="EMBL/GenBank/DDBJ databases">
        <authorList>
            <person name="Seo M.-J."/>
        </authorList>
    </citation>
    <scope>NUCLEOTIDE SEQUENCE [LARGE SCALE GENOMIC DNA]</scope>
    <source>
        <strain evidence="5 6">KIGAM211</strain>
    </source>
</reference>
<accession>A0A7X0RFC3</accession>
<dbReference type="CDD" id="cd11332">
    <property type="entry name" value="AmyAc_OligoGlu_TS"/>
    <property type="match status" value="1"/>
</dbReference>
<dbReference type="GO" id="GO:0004556">
    <property type="term" value="F:alpha-amylase activity"/>
    <property type="evidence" value="ECO:0007669"/>
    <property type="project" value="TreeGrafter"/>
</dbReference>
<evidence type="ECO:0000256" key="3">
    <source>
        <dbReference type="SAM" id="MobiDB-lite"/>
    </source>
</evidence>
<dbReference type="RefSeq" id="WP_185252427.1">
    <property type="nucleotide sequence ID" value="NZ_JACKXE010000001.1"/>
</dbReference>
<dbReference type="InterPro" id="IPR017853">
    <property type="entry name" value="GH"/>
</dbReference>
<evidence type="ECO:0000256" key="1">
    <source>
        <dbReference type="ARBA" id="ARBA00008061"/>
    </source>
</evidence>
<evidence type="ECO:0000259" key="4">
    <source>
        <dbReference type="SMART" id="SM00642"/>
    </source>
</evidence>
<dbReference type="PANTHER" id="PTHR10357:SF179">
    <property type="entry name" value="NEUTRAL AND BASIC AMINO ACID TRANSPORT PROTEIN RBAT"/>
    <property type="match status" value="1"/>
</dbReference>
<feature type="domain" description="Glycosyl hydrolase family 13 catalytic" evidence="4">
    <location>
        <begin position="22"/>
        <end position="418"/>
    </location>
</feature>
<sequence>MTLNDPIQVDPSEWWRHAVTYQVYVRSFADSDGDGIGDLPGITSRLPYLRDLGVDALWMTPFYTSPQHDHGYDVADYCDVDPRFGSLADADTLLATAHDLGLKVIVDLVPNHSSDEHVWFQAALAAAPGSPERARYLFRDGRGENGELPPNNWDSVFGGPAWTRVPDGQWYLHLFDSTQPDFDWRNPEVGDMFEDVLTFWLDRGVDGFRVDVAHGLYKVADLRDQVLQEGERRGSGADAHQSGGGGSMVERTLRDEPMWDQPEVHDVYRRWHRVLEKYDGDRMTVAEAWTQTPESMAKFVRPDEMQQSFNFSWLLAGWSAREFSDVITGTFAALEPVGASPTWVLSNHDVIRHVTRYGGGAQGLARAKASTLAMLALPGSSYLYEGEELGLEQVDVEPEFRQDPSWFRTGEPGRDGCRVPIPWSGTEAPFGFGPGHEQPWIPQPADWAHLTVAAQEGVEGSTLEFYRSALAARRDFAQTAGDHVEMLELGADVLGFRRGPVTVVLNCGTTPVALPEGEVVMASGPVDDTLPPDTTVWLR</sequence>
<dbReference type="AlphaFoldDB" id="A0A7X0RFC3"/>
<dbReference type="Proteomes" id="UP000523955">
    <property type="component" value="Unassembled WGS sequence"/>
</dbReference>